<dbReference type="RefSeq" id="WP_139183587.1">
    <property type="nucleotide sequence ID" value="NZ_FMXE01000009.1"/>
</dbReference>
<keyword evidence="1" id="KW-0472">Membrane</keyword>
<accession>A0A1G5X784</accession>
<sequence length="275" mass="32674">MSVTTWEVIFEIFKTFIAFSFGLLSSYLINKFTQMKRRERIKKFYISWISFSLDSFEKQCLYLDKHIINLKINSNESLTFNNSQLSKLESIDNEELFFTFVIKNKGIQELNASNFHKLGHHVEFLSISIQSVKERFEVYKINIRGWNEEWINGMNLFKDLIGKHLVENKNSEIELDLIDKILAIKNRFEKSKKVDEINVDDIKNHLFLPIRGVLLSNSSGDRFTHDFLLLIDSLLHLCRKRNEIFNSYSDIIKHYIIQIRQTIVKIRTILDYFSE</sequence>
<reference evidence="3" key="1">
    <citation type="submission" date="2016-10" db="EMBL/GenBank/DDBJ databases">
        <authorList>
            <person name="Varghese N."/>
            <person name="Submissions S."/>
        </authorList>
    </citation>
    <scope>NUCLEOTIDE SEQUENCE [LARGE SCALE GENOMIC DNA]</scope>
    <source>
        <strain evidence="3">DSM 22703</strain>
    </source>
</reference>
<dbReference type="OrthoDB" id="824370at2"/>
<keyword evidence="1" id="KW-1133">Transmembrane helix</keyword>
<keyword evidence="1" id="KW-0812">Transmembrane</keyword>
<dbReference type="EMBL" id="FMXE01000009">
    <property type="protein sequence ID" value="SDA66241.1"/>
    <property type="molecule type" value="Genomic_DNA"/>
</dbReference>
<protein>
    <submittedName>
        <fullName evidence="2">Uncharacterized protein</fullName>
    </submittedName>
</protein>
<dbReference type="AlphaFoldDB" id="A0A1G5X784"/>
<name>A0A1G5X784_9BACT</name>
<dbReference type="Proteomes" id="UP000198756">
    <property type="component" value="Unassembled WGS sequence"/>
</dbReference>
<keyword evidence="3" id="KW-1185">Reference proteome</keyword>
<feature type="transmembrane region" description="Helical" evidence="1">
    <location>
        <begin position="12"/>
        <end position="30"/>
    </location>
</feature>
<organism evidence="2 3">
    <name type="scientific">Algoriphagus alkaliphilus</name>
    <dbReference type="NCBI Taxonomy" id="279824"/>
    <lineage>
        <taxon>Bacteria</taxon>
        <taxon>Pseudomonadati</taxon>
        <taxon>Bacteroidota</taxon>
        <taxon>Cytophagia</taxon>
        <taxon>Cytophagales</taxon>
        <taxon>Cyclobacteriaceae</taxon>
        <taxon>Algoriphagus</taxon>
    </lineage>
</organism>
<proteinExistence type="predicted"/>
<gene>
    <name evidence="2" type="ORF">SAMN03080617_01568</name>
</gene>
<evidence type="ECO:0000313" key="3">
    <source>
        <dbReference type="Proteomes" id="UP000198756"/>
    </source>
</evidence>
<evidence type="ECO:0000313" key="2">
    <source>
        <dbReference type="EMBL" id="SDA66241.1"/>
    </source>
</evidence>
<evidence type="ECO:0000256" key="1">
    <source>
        <dbReference type="SAM" id="Phobius"/>
    </source>
</evidence>
<dbReference type="STRING" id="279824.SAMN03080617_01568"/>